<dbReference type="FunFam" id="1.10.287.950:FF:000001">
    <property type="entry name" value="Methyl-accepting chemotaxis sensory transducer"/>
    <property type="match status" value="1"/>
</dbReference>
<dbReference type="Gene3D" id="1.10.287.950">
    <property type="entry name" value="Methyl-accepting chemotaxis protein"/>
    <property type="match status" value="1"/>
</dbReference>
<dbReference type="SUPFAM" id="SSF58104">
    <property type="entry name" value="Methyl-accepting chemotaxis protein (MCP) signaling domain"/>
    <property type="match status" value="1"/>
</dbReference>
<evidence type="ECO:0000256" key="7">
    <source>
        <dbReference type="ARBA" id="ARBA00029447"/>
    </source>
</evidence>
<dbReference type="GO" id="GO:0007165">
    <property type="term" value="P:signal transduction"/>
    <property type="evidence" value="ECO:0007669"/>
    <property type="project" value="UniProtKB-KW"/>
</dbReference>
<keyword evidence="5 9" id="KW-0472">Membrane</keyword>
<dbReference type="Gene3D" id="3.30.450.20">
    <property type="entry name" value="PAS domain"/>
    <property type="match status" value="1"/>
</dbReference>
<evidence type="ECO:0000313" key="11">
    <source>
        <dbReference type="EMBL" id="TMQ74954.1"/>
    </source>
</evidence>
<gene>
    <name evidence="11" type="ORF">ACCUM_2272</name>
</gene>
<feature type="domain" description="Methyl-accepting transducer" evidence="10">
    <location>
        <begin position="275"/>
        <end position="511"/>
    </location>
</feature>
<evidence type="ECO:0000256" key="6">
    <source>
        <dbReference type="ARBA" id="ARBA00023224"/>
    </source>
</evidence>
<sequence length="548" mass="58482">MNMLTFDSWRVSVRIQVLVGLSLAGLLLLTIAASLQLRASLLEDRKSKVKNLIEYALTQLAFYDKEARAGRLTLEQAQQSAKETLRVARYGNNDYFWINDMHPRSVMHPIKPEVEGTDVSGNKDAVGAPLYQKFVDTVKASGAGFVEYQWVRSQGAPGVPKLSYVKGFEPWGWVVGTGIYIDDVDSEFRQQLLRLGGISLVLLLLLGLLGWRVGGSILRHLGGEPSYAAEVTRRIAAGDLTQEVTLERRGGASLLASLAEMQGRLAQVFGQIDQAAVRLSRNASALSTAAAEIGRAAEAQAQATSASAAALEEVTVSINEVSALAGQTETGSERTATLSSQSVAAIGEAVTEIDAMSAAVASSSKQVGGLLKRSEEVGGIANVIREIADQTNLLALNAAIEAARAGEQGRGFAVVADEVRKLAERTAKATHEIARVIEQIQSETRQTVDGMQEITPKTDRALAKVHAVAGMLQSISGEAAESRSRAGEVANATREQAIAANDIARNVEQVSQMAEETTVTLHVNADSAAELDAMASDLRAQLAYFRVT</sequence>
<comment type="similarity">
    <text evidence="7">Belongs to the methyl-accepting chemotaxis (MCP) protein family.</text>
</comment>
<dbReference type="GO" id="GO:0004888">
    <property type="term" value="F:transmembrane signaling receptor activity"/>
    <property type="evidence" value="ECO:0007669"/>
    <property type="project" value="InterPro"/>
</dbReference>
<evidence type="ECO:0000256" key="3">
    <source>
        <dbReference type="ARBA" id="ARBA00022692"/>
    </source>
</evidence>
<evidence type="ECO:0000256" key="2">
    <source>
        <dbReference type="ARBA" id="ARBA00022475"/>
    </source>
</evidence>
<organism evidence="11 12">
    <name type="scientific">Candidatus Accumulibacter phosphatis</name>
    <dbReference type="NCBI Taxonomy" id="327160"/>
    <lineage>
        <taxon>Bacteria</taxon>
        <taxon>Pseudomonadati</taxon>
        <taxon>Pseudomonadota</taxon>
        <taxon>Betaproteobacteria</taxon>
        <taxon>Candidatus Accumulibacter</taxon>
    </lineage>
</organism>
<feature type="transmembrane region" description="Helical" evidence="9">
    <location>
        <begin position="192"/>
        <end position="211"/>
    </location>
</feature>
<keyword evidence="6 8" id="KW-0807">Transducer</keyword>
<evidence type="ECO:0000256" key="1">
    <source>
        <dbReference type="ARBA" id="ARBA00004651"/>
    </source>
</evidence>
<keyword evidence="3 9" id="KW-0812">Transmembrane</keyword>
<dbReference type="EMBL" id="SWAD01000134">
    <property type="protein sequence ID" value="TMQ74954.1"/>
    <property type="molecule type" value="Genomic_DNA"/>
</dbReference>
<proteinExistence type="inferred from homology"/>
<dbReference type="CDD" id="cd11386">
    <property type="entry name" value="MCP_signal"/>
    <property type="match status" value="1"/>
</dbReference>
<dbReference type="InterPro" id="IPR004089">
    <property type="entry name" value="MCPsignal_dom"/>
</dbReference>
<dbReference type="InterPro" id="IPR004090">
    <property type="entry name" value="Chemotax_Me-accpt_rcpt"/>
</dbReference>
<dbReference type="Pfam" id="PF17200">
    <property type="entry name" value="sCache_2"/>
    <property type="match status" value="1"/>
</dbReference>
<keyword evidence="2" id="KW-1003">Cell membrane</keyword>
<keyword evidence="11" id="KW-0675">Receptor</keyword>
<dbReference type="InterPro" id="IPR033480">
    <property type="entry name" value="sCache_2"/>
</dbReference>
<keyword evidence="4 9" id="KW-1133">Transmembrane helix</keyword>
<dbReference type="PANTHER" id="PTHR32089">
    <property type="entry name" value="METHYL-ACCEPTING CHEMOTAXIS PROTEIN MCPB"/>
    <property type="match status" value="1"/>
</dbReference>
<name>A0A5S4EI30_9PROT</name>
<comment type="caution">
    <text evidence="11">The sequence shown here is derived from an EMBL/GenBank/DDBJ whole genome shotgun (WGS) entry which is preliminary data.</text>
</comment>
<evidence type="ECO:0000259" key="10">
    <source>
        <dbReference type="PROSITE" id="PS50111"/>
    </source>
</evidence>
<dbReference type="GO" id="GO:0006935">
    <property type="term" value="P:chemotaxis"/>
    <property type="evidence" value="ECO:0007669"/>
    <property type="project" value="InterPro"/>
</dbReference>
<dbReference type="PROSITE" id="PS50111">
    <property type="entry name" value="CHEMOTAXIS_TRANSDUC_2"/>
    <property type="match status" value="1"/>
</dbReference>
<dbReference type="PRINTS" id="PR00260">
    <property type="entry name" value="CHEMTRNSDUCR"/>
</dbReference>
<keyword evidence="12" id="KW-1185">Reference proteome</keyword>
<evidence type="ECO:0000256" key="8">
    <source>
        <dbReference type="PROSITE-ProRule" id="PRU00284"/>
    </source>
</evidence>
<dbReference type="Pfam" id="PF00015">
    <property type="entry name" value="MCPsignal"/>
    <property type="match status" value="1"/>
</dbReference>
<dbReference type="SMART" id="SM00283">
    <property type="entry name" value="MA"/>
    <property type="match status" value="1"/>
</dbReference>
<reference evidence="11 12" key="1">
    <citation type="submission" date="2019-04" db="EMBL/GenBank/DDBJ databases">
        <title>A novel phosphate-accumulating bacterium identified in bioreactor for phosphate removal from wastewater.</title>
        <authorList>
            <person name="Kotlyarov R.Y."/>
            <person name="Beletsky A.V."/>
            <person name="Kallistova A.Y."/>
            <person name="Dorofeev A.G."/>
            <person name="Nikolaev Y.Y."/>
            <person name="Pimenov N.V."/>
            <person name="Ravin N.V."/>
            <person name="Mardanov A.V."/>
        </authorList>
    </citation>
    <scope>NUCLEOTIDE SEQUENCE [LARGE SCALE GENOMIC DNA]</scope>
    <source>
        <strain evidence="11 12">Bin19</strain>
    </source>
</reference>
<dbReference type="AlphaFoldDB" id="A0A5S4EI30"/>
<evidence type="ECO:0000256" key="4">
    <source>
        <dbReference type="ARBA" id="ARBA00022989"/>
    </source>
</evidence>
<dbReference type="PANTHER" id="PTHR32089:SF119">
    <property type="entry name" value="METHYL-ACCEPTING CHEMOTAXIS PROTEIN CTPL"/>
    <property type="match status" value="1"/>
</dbReference>
<accession>A0A5S4EI30</accession>
<evidence type="ECO:0000313" key="12">
    <source>
        <dbReference type="Proteomes" id="UP000306324"/>
    </source>
</evidence>
<dbReference type="Proteomes" id="UP000306324">
    <property type="component" value="Unassembled WGS sequence"/>
</dbReference>
<evidence type="ECO:0000256" key="9">
    <source>
        <dbReference type="SAM" id="Phobius"/>
    </source>
</evidence>
<protein>
    <submittedName>
        <fullName evidence="11">Methyl-accepting chemotaxis protein I (Serine chemoreceptor protein)</fullName>
    </submittedName>
</protein>
<dbReference type="GO" id="GO:0005886">
    <property type="term" value="C:plasma membrane"/>
    <property type="evidence" value="ECO:0007669"/>
    <property type="project" value="UniProtKB-SubCell"/>
</dbReference>
<dbReference type="OrthoDB" id="8555762at2"/>
<evidence type="ECO:0000256" key="5">
    <source>
        <dbReference type="ARBA" id="ARBA00023136"/>
    </source>
</evidence>
<dbReference type="SMART" id="SM01049">
    <property type="entry name" value="Cache_2"/>
    <property type="match status" value="1"/>
</dbReference>
<comment type="subcellular location">
    <subcellularLocation>
        <location evidence="1">Cell membrane</location>
        <topology evidence="1">Multi-pass membrane protein</topology>
    </subcellularLocation>
</comment>